<proteinExistence type="predicted"/>
<evidence type="ECO:0000259" key="2">
    <source>
        <dbReference type="Pfam" id="PF22820"/>
    </source>
</evidence>
<dbReference type="OMA" id="FLIFPDY"/>
<reference evidence="3 6" key="1">
    <citation type="journal article" date="2016" name="Sci. Rep.">
        <title>Serotype IV Streptococcus agalactiae ST-452 has arisen from large genomic recombination events between CC23 and the hypervirulent CC17 lineages.</title>
        <authorList>
            <person name="Campisi E."/>
            <person name="Rinaudo C.D."/>
            <person name="Donati C."/>
            <person name="Barucco M."/>
            <person name="Torricelli G."/>
            <person name="Edwards M.S."/>
            <person name="Baker C.J."/>
            <person name="Margarit I."/>
            <person name="Rosini R."/>
        </authorList>
    </citation>
    <scope>NUCLEOTIDE SEQUENCE [LARGE SCALE GENOMIC DNA]</scope>
    <source>
        <strain evidence="3 6">CZ-PW-140</strain>
    </source>
</reference>
<reference evidence="4 7" key="2">
    <citation type="journal article" date="2018" name="Emerg. Microbes Infect.">
        <title>Phenotypic and molecular analysis of nontypeable Group B streptococci: identification of cps2a and hybrid cps2a/cps5 Group B streptococcal capsule gene clusters.</title>
        <authorList>
            <person name="Alhhazmi A."/>
            <person name="Tyrrell G.J."/>
        </authorList>
    </citation>
    <scope>NUCLEOTIDE SEQUENCE [LARGE SCALE GENOMIC DNA]</scope>
    <source>
        <strain evidence="4 7">PLGBS17</strain>
    </source>
</reference>
<dbReference type="Proteomes" id="UP000256718">
    <property type="component" value="Unassembled WGS sequence"/>
</dbReference>
<evidence type="ECO:0000313" key="8">
    <source>
        <dbReference type="Proteomes" id="UP000268870"/>
    </source>
</evidence>
<reference evidence="5 8" key="3">
    <citation type="submission" date="2018-12" db="EMBL/GenBank/DDBJ databases">
        <authorList>
            <consortium name="Pathogen Informatics"/>
        </authorList>
    </citation>
    <scope>NUCLEOTIDE SEQUENCE [LARGE SCALE GENOMIC DNA]</scope>
    <source>
        <strain evidence="5 8">NCTC8184</strain>
    </source>
</reference>
<sequence length="546" mass="61061">MFDFFKKKVVKVCLVIFGIVLVSLLSLGFFYFSKGQVLSRFVAARSRTSGQAFDNIKEYMVWSDTGESITNDEANYANFEPLSKSEARKLGQEIKEGNKNDSMYLKRVGSRLGIFPDYRIANKPMSLTLKTNVPKLDVLLNQKKVATSNSDHFSVTVERLPRTHYTASLEGTSDGKEIKLKKDYDGKNQTIDLSVAFKSFTVTSNLMDGNLYFGDNRIAKLKDGSYSVENYPVTDGSKAYIKKVFNDGEITSHKQKLISIADNQTIKLDVDGLLNEKEAGQKLITAFNQLILYVSTGQDPQTLGTVFEKGAENDFYKGLKESIKAKFVTDNRKASHFTIPNIVLNKMTQVGKESYQVNFAADYDFNYDKSTDPDKKTYGHIIQNLTGNFIMKKSGNSYLISNDGKKDITVAKETNKVKADPVSIFPENLVGSWKGEVEDGTVTMTFDKDGKVTQKKVYKDSKSKESNHSAKVTKLEDKGNGLYLYQYESGTDTTTFVTGGIGGLKVKYAYGIKIEGNKIIPVIWQTSSDGEFDYHKPLLSKPLTKQ</sequence>
<evidence type="ECO:0000313" key="3">
    <source>
        <dbReference type="EMBL" id="OCM72335.1"/>
    </source>
</evidence>
<feature type="domain" description="TcaA 4th" evidence="2">
    <location>
        <begin position="198"/>
        <end position="267"/>
    </location>
</feature>
<evidence type="ECO:0000313" key="6">
    <source>
        <dbReference type="Proteomes" id="UP000093122"/>
    </source>
</evidence>
<dbReference type="EMBL" id="LR134265">
    <property type="protein sequence ID" value="VED64596.1"/>
    <property type="molecule type" value="Genomic_DNA"/>
</dbReference>
<dbReference type="InterPro" id="IPR054530">
    <property type="entry name" value="TcaA_4th"/>
</dbReference>
<protein>
    <submittedName>
        <fullName evidence="5">Predicted membrane protein</fullName>
    </submittedName>
</protein>
<keyword evidence="1" id="KW-1133">Transmembrane helix</keyword>
<dbReference type="RefSeq" id="WP_000459240.1">
    <property type="nucleotide sequence ID" value="NZ_BCNI01000003.1"/>
</dbReference>
<keyword evidence="1" id="KW-0812">Transmembrane</keyword>
<evidence type="ECO:0000256" key="1">
    <source>
        <dbReference type="SAM" id="Phobius"/>
    </source>
</evidence>
<dbReference type="Pfam" id="PF22820">
    <property type="entry name" value="TcaA_3rd_4th"/>
    <property type="match status" value="1"/>
</dbReference>
<gene>
    <name evidence="3" type="ORF">AX245_00345</name>
    <name evidence="4" type="ORF">C4618_02995</name>
    <name evidence="5" type="ORF">NCTC8184_00569</name>
</gene>
<organism evidence="4 7">
    <name type="scientific">Streptococcus agalactiae</name>
    <dbReference type="NCBI Taxonomy" id="1311"/>
    <lineage>
        <taxon>Bacteria</taxon>
        <taxon>Bacillati</taxon>
        <taxon>Bacillota</taxon>
        <taxon>Bacilli</taxon>
        <taxon>Lactobacillales</taxon>
        <taxon>Streptococcaceae</taxon>
        <taxon>Streptococcus</taxon>
    </lineage>
</organism>
<evidence type="ECO:0000313" key="4">
    <source>
        <dbReference type="EMBL" id="RDY85337.1"/>
    </source>
</evidence>
<dbReference type="Proteomes" id="UP000093122">
    <property type="component" value="Unassembled WGS sequence"/>
</dbReference>
<dbReference type="EMBL" id="QHGZ01000088">
    <property type="protein sequence ID" value="RDY85337.1"/>
    <property type="molecule type" value="Genomic_DNA"/>
</dbReference>
<dbReference type="AlphaFoldDB" id="A0A0E1EK81"/>
<feature type="transmembrane region" description="Helical" evidence="1">
    <location>
        <begin position="12"/>
        <end position="32"/>
    </location>
</feature>
<dbReference type="GeneID" id="66886807"/>
<keyword evidence="1" id="KW-0472">Membrane</keyword>
<name>A0A0E1EK81_STRAG</name>
<dbReference type="Proteomes" id="UP000268870">
    <property type="component" value="Chromosome"/>
</dbReference>
<dbReference type="EMBL" id="MAWT01000008">
    <property type="protein sequence ID" value="OCM72335.1"/>
    <property type="molecule type" value="Genomic_DNA"/>
</dbReference>
<evidence type="ECO:0000313" key="5">
    <source>
        <dbReference type="EMBL" id="VED64596.1"/>
    </source>
</evidence>
<evidence type="ECO:0000313" key="7">
    <source>
        <dbReference type="Proteomes" id="UP000256718"/>
    </source>
</evidence>
<accession>A0A0E1EK81</accession>
<dbReference type="KEGG" id="sage:EN72_10815"/>